<comment type="caution">
    <text evidence="10">The sequence shown here is derived from an EMBL/GenBank/DDBJ whole genome shotgun (WGS) entry which is preliminary data.</text>
</comment>
<dbReference type="PANTHER" id="PTHR24221">
    <property type="entry name" value="ATP-BINDING CASSETTE SUB-FAMILY B"/>
    <property type="match status" value="1"/>
</dbReference>
<dbReference type="InterPro" id="IPR014216">
    <property type="entry name" value="ABC_transptr_CydD"/>
</dbReference>
<evidence type="ECO:0000256" key="3">
    <source>
        <dbReference type="ARBA" id="ARBA00022741"/>
    </source>
</evidence>
<dbReference type="InterPro" id="IPR011527">
    <property type="entry name" value="ABC1_TM_dom"/>
</dbReference>
<dbReference type="Pfam" id="PF00664">
    <property type="entry name" value="ABC_membrane"/>
    <property type="match status" value="1"/>
</dbReference>
<evidence type="ECO:0000256" key="4">
    <source>
        <dbReference type="ARBA" id="ARBA00022840"/>
    </source>
</evidence>
<evidence type="ECO:0000259" key="8">
    <source>
        <dbReference type="PROSITE" id="PS50893"/>
    </source>
</evidence>
<gene>
    <name evidence="10" type="primary">cydD</name>
    <name evidence="10" type="ORF">F6V30_13150</name>
</gene>
<evidence type="ECO:0000256" key="2">
    <source>
        <dbReference type="ARBA" id="ARBA00022692"/>
    </source>
</evidence>
<evidence type="ECO:0000313" key="11">
    <source>
        <dbReference type="Proteomes" id="UP000798046"/>
    </source>
</evidence>
<comment type="subcellular location">
    <subcellularLocation>
        <location evidence="1">Cell membrane</location>
        <topology evidence="1">Multi-pass membrane protein</topology>
    </subcellularLocation>
</comment>
<keyword evidence="3" id="KW-0547">Nucleotide-binding</keyword>
<dbReference type="SUPFAM" id="SSF52540">
    <property type="entry name" value="P-loop containing nucleoside triphosphate hydrolases"/>
    <property type="match status" value="1"/>
</dbReference>
<dbReference type="Gene3D" id="1.20.1560.10">
    <property type="entry name" value="ABC transporter type 1, transmembrane domain"/>
    <property type="match status" value="1"/>
</dbReference>
<dbReference type="NCBIfam" id="TIGR02857">
    <property type="entry name" value="CydD"/>
    <property type="match status" value="1"/>
</dbReference>
<dbReference type="EMBL" id="VZRA01000003">
    <property type="protein sequence ID" value="KAB0669737.1"/>
    <property type="molecule type" value="Genomic_DNA"/>
</dbReference>
<evidence type="ECO:0000256" key="1">
    <source>
        <dbReference type="ARBA" id="ARBA00004651"/>
    </source>
</evidence>
<dbReference type="InterPro" id="IPR003439">
    <property type="entry name" value="ABC_transporter-like_ATP-bd"/>
</dbReference>
<keyword evidence="5 7" id="KW-1133">Transmembrane helix</keyword>
<evidence type="ECO:0000259" key="9">
    <source>
        <dbReference type="PROSITE" id="PS50929"/>
    </source>
</evidence>
<keyword evidence="6 7" id="KW-0472">Membrane</keyword>
<feature type="transmembrane region" description="Helical" evidence="7">
    <location>
        <begin position="244"/>
        <end position="272"/>
    </location>
</feature>
<dbReference type="Gene3D" id="3.40.50.300">
    <property type="entry name" value="P-loop containing nucleotide triphosphate hydrolases"/>
    <property type="match status" value="1"/>
</dbReference>
<feature type="transmembrane region" description="Helical" evidence="7">
    <location>
        <begin position="167"/>
        <end position="186"/>
    </location>
</feature>
<dbReference type="PROSITE" id="PS50893">
    <property type="entry name" value="ABC_TRANSPORTER_2"/>
    <property type="match status" value="1"/>
</dbReference>
<dbReference type="InterPro" id="IPR036640">
    <property type="entry name" value="ABC1_TM_sf"/>
</dbReference>
<accession>A0ABQ6TMR6</accession>
<name>A0ABQ6TMR6_9BACT</name>
<dbReference type="InterPro" id="IPR027417">
    <property type="entry name" value="P-loop_NTPase"/>
</dbReference>
<dbReference type="Pfam" id="PF00005">
    <property type="entry name" value="ABC_tran"/>
    <property type="match status" value="1"/>
</dbReference>
<feature type="domain" description="ABC transmembrane type-1" evidence="9">
    <location>
        <begin position="27"/>
        <end position="310"/>
    </location>
</feature>
<protein>
    <submittedName>
        <fullName evidence="10">Thiol reductant ABC exporter subunit CydD</fullName>
    </submittedName>
</protein>
<feature type="domain" description="ABC transporter" evidence="8">
    <location>
        <begin position="344"/>
        <end position="579"/>
    </location>
</feature>
<dbReference type="PROSITE" id="PS50929">
    <property type="entry name" value="ABC_TM1F"/>
    <property type="match status" value="1"/>
</dbReference>
<feature type="transmembrane region" description="Helical" evidence="7">
    <location>
        <begin position="26"/>
        <end position="48"/>
    </location>
</feature>
<dbReference type="InterPro" id="IPR003593">
    <property type="entry name" value="AAA+_ATPase"/>
</dbReference>
<keyword evidence="2 7" id="KW-0812">Transmembrane</keyword>
<organism evidence="10 11">
    <name type="scientific">Oryzomonas sagensis</name>
    <dbReference type="NCBI Taxonomy" id="2603857"/>
    <lineage>
        <taxon>Bacteria</taxon>
        <taxon>Pseudomonadati</taxon>
        <taxon>Thermodesulfobacteriota</taxon>
        <taxon>Desulfuromonadia</taxon>
        <taxon>Geobacterales</taxon>
        <taxon>Geobacteraceae</taxon>
        <taxon>Oryzomonas</taxon>
    </lineage>
</organism>
<evidence type="ECO:0000313" key="10">
    <source>
        <dbReference type="EMBL" id="KAB0669737.1"/>
    </source>
</evidence>
<proteinExistence type="predicted"/>
<dbReference type="SUPFAM" id="SSF90123">
    <property type="entry name" value="ABC transporter transmembrane region"/>
    <property type="match status" value="1"/>
</dbReference>
<reference evidence="10 11" key="1">
    <citation type="journal article" date="2020" name="Microorganisms">
        <title>Description of Three Novel Members in the Family Geobacteraceae, Oryzomonas japonicum gen. nov., sp. nov., Oryzomonas sagensis sp. nov., and Oryzomonas ruber sp. nov.</title>
        <authorList>
            <person name="Xu Z."/>
            <person name="Masuda Y."/>
            <person name="Hayakawa C."/>
            <person name="Ushijima N."/>
            <person name="Kawano K."/>
            <person name="Shiratori Y."/>
            <person name="Senoo K."/>
            <person name="Itoh H."/>
        </authorList>
    </citation>
    <scope>NUCLEOTIDE SEQUENCE [LARGE SCALE GENOMIC DNA]</scope>
    <source>
        <strain evidence="10 11">Red100</strain>
    </source>
</reference>
<dbReference type="PANTHER" id="PTHR24221:SF590">
    <property type="entry name" value="COMPONENT LINKED WITH THE ASSEMBLY OF CYTOCHROME' TRANSPORT TRANSMEMBRANE ATP-BINDING PROTEIN ABC TRANSPORTER CYDD-RELATED"/>
    <property type="match status" value="1"/>
</dbReference>
<dbReference type="Proteomes" id="UP000798046">
    <property type="component" value="Unassembled WGS sequence"/>
</dbReference>
<dbReference type="CDD" id="cd18584">
    <property type="entry name" value="ABC_6TM_AarD_CydD"/>
    <property type="match status" value="1"/>
</dbReference>
<feature type="transmembrane region" description="Helical" evidence="7">
    <location>
        <begin position="142"/>
        <end position="161"/>
    </location>
</feature>
<evidence type="ECO:0000256" key="6">
    <source>
        <dbReference type="ARBA" id="ARBA00023136"/>
    </source>
</evidence>
<dbReference type="RefSeq" id="WP_151157397.1">
    <property type="nucleotide sequence ID" value="NZ_VZRA01000003.1"/>
</dbReference>
<dbReference type="InterPro" id="IPR039421">
    <property type="entry name" value="Type_1_exporter"/>
</dbReference>
<evidence type="ECO:0000256" key="5">
    <source>
        <dbReference type="ARBA" id="ARBA00022989"/>
    </source>
</evidence>
<dbReference type="SMART" id="SM00382">
    <property type="entry name" value="AAA"/>
    <property type="match status" value="1"/>
</dbReference>
<sequence>MSTDIPEIPTPERRLNLLKNRVKPTLLLAVGLGVASGFVLIAQALIVARLVHRVMIDGSGYREVLPQLLWLPPLMLARAGLSWISERVAFAASATIRQEVRNDLFQRLLDAGPLRLKGDRAGEVATVIVDGVEALEGYYSRYLPHLAVMAVVPLSILAAVIPADLVSAGIMLFSAPFIPFFTIMIGRGAERLNQRQWQTLARLGGYFLDRVNGLATLRMFNASRREAGMIARISDDYRRATMSVLYMAFLSALVLEFFATVSVALMAVVIGFRLLKGGMTFQDGFTVLLLAPEFYLPLRLMGNYYHARMEAIGAAERIFSLLDTPPAPRPVTPRPLPPISPLQLCVEDVRFRYAPDSAPVIDGVTLNLAPGERVALVGPSGAGKSTLAALLLGFALPEQGRVLVNGVDLAQCDPDQWRCHVAWVPQSPHLFHGTIGDNIRLGRRDATEADIVRAAALARCGEFIARLPRGLDTVIGEQGAGLSGGQARRIALARVFLKDSPLIITDEPTAGLDAHSEALVREALGELAQGRTVLSIAHRLATLEDADRVVVMSGGRIVEQGRYEELKGAGGLFARMAAAGEGA</sequence>
<dbReference type="InterPro" id="IPR017871">
    <property type="entry name" value="ABC_transporter-like_CS"/>
</dbReference>
<evidence type="ECO:0000256" key="7">
    <source>
        <dbReference type="SAM" id="Phobius"/>
    </source>
</evidence>
<dbReference type="PROSITE" id="PS00211">
    <property type="entry name" value="ABC_TRANSPORTER_1"/>
    <property type="match status" value="1"/>
</dbReference>
<keyword evidence="11" id="KW-1185">Reference proteome</keyword>
<keyword evidence="4" id="KW-0067">ATP-binding</keyword>